<proteinExistence type="predicted"/>
<dbReference type="AlphaFoldDB" id="A0A674MQ63"/>
<dbReference type="InParanoid" id="A0A674MQ63"/>
<evidence type="ECO:0000313" key="1">
    <source>
        <dbReference type="Ensembl" id="ENSTRUP00000063632.1"/>
    </source>
</evidence>
<dbReference type="Ensembl" id="ENSTRUT00000073637.1">
    <property type="protein sequence ID" value="ENSTRUP00000063632.1"/>
    <property type="gene ID" value="ENSTRUG00000027168.1"/>
</dbReference>
<organism evidence="1 2">
    <name type="scientific">Takifugu rubripes</name>
    <name type="common">Japanese pufferfish</name>
    <name type="synonym">Fugu rubripes</name>
    <dbReference type="NCBI Taxonomy" id="31033"/>
    <lineage>
        <taxon>Eukaryota</taxon>
        <taxon>Metazoa</taxon>
        <taxon>Chordata</taxon>
        <taxon>Craniata</taxon>
        <taxon>Vertebrata</taxon>
        <taxon>Euteleostomi</taxon>
        <taxon>Actinopterygii</taxon>
        <taxon>Neopterygii</taxon>
        <taxon>Teleostei</taxon>
        <taxon>Neoteleostei</taxon>
        <taxon>Acanthomorphata</taxon>
        <taxon>Eupercaria</taxon>
        <taxon>Tetraodontiformes</taxon>
        <taxon>Tetradontoidea</taxon>
        <taxon>Tetraodontidae</taxon>
        <taxon>Takifugu</taxon>
    </lineage>
</organism>
<protein>
    <submittedName>
        <fullName evidence="1">Uncharacterized protein</fullName>
    </submittedName>
</protein>
<evidence type="ECO:0000313" key="2">
    <source>
        <dbReference type="Proteomes" id="UP000005226"/>
    </source>
</evidence>
<sequence>MGDHLSNLGDVFEKASFSGLTLPSSLPDHGERKLIETMPQRVCDVIKAKGDPTKY</sequence>
<keyword evidence="2" id="KW-1185">Reference proteome</keyword>
<name>A0A674MQ63_TAKRU</name>
<dbReference type="Proteomes" id="UP000005226">
    <property type="component" value="Chromosome 8"/>
</dbReference>
<reference evidence="1" key="3">
    <citation type="submission" date="2025-09" db="UniProtKB">
        <authorList>
            <consortium name="Ensembl"/>
        </authorList>
    </citation>
    <scope>IDENTIFICATION</scope>
</reference>
<reference evidence="1 2" key="1">
    <citation type="journal article" date="2011" name="Genome Biol. Evol.">
        <title>Integration of the genetic map and genome assembly of fugu facilitates insights into distinct features of genome evolution in teleosts and mammals.</title>
        <authorList>
            <person name="Kai W."/>
            <person name="Kikuchi K."/>
            <person name="Tohari S."/>
            <person name="Chew A.K."/>
            <person name="Tay A."/>
            <person name="Fujiwara A."/>
            <person name="Hosoya S."/>
            <person name="Suetake H."/>
            <person name="Naruse K."/>
            <person name="Brenner S."/>
            <person name="Suzuki Y."/>
            <person name="Venkatesh B."/>
        </authorList>
    </citation>
    <scope>NUCLEOTIDE SEQUENCE [LARGE SCALE GENOMIC DNA]</scope>
</reference>
<reference evidence="1" key="2">
    <citation type="submission" date="2025-08" db="UniProtKB">
        <authorList>
            <consortium name="Ensembl"/>
        </authorList>
    </citation>
    <scope>IDENTIFICATION</scope>
</reference>
<accession>A0A674MQ63</accession>